<evidence type="ECO:0000313" key="1">
    <source>
        <dbReference type="EMBL" id="KJY99714.1"/>
    </source>
</evidence>
<reference evidence="2" key="4">
    <citation type="submission" date="2019-09" db="EMBL/GenBank/DDBJ databases">
        <title>Co-occurence of chitin degradation, pigmentation and bioactivity in marine Pseudoalteromonas.</title>
        <authorList>
            <person name="Sonnenschein E.C."/>
            <person name="Bech P.K."/>
        </authorList>
    </citation>
    <scope>NUCLEOTIDE SEQUENCE</scope>
    <source>
        <strain evidence="2">S2897</strain>
    </source>
</reference>
<comment type="caution">
    <text evidence="1">The sequence shown here is derived from an EMBL/GenBank/DDBJ whole genome shotgun (WGS) entry which is preliminary data.</text>
</comment>
<keyword evidence="3" id="KW-1185">Reference proteome</keyword>
<dbReference type="AlphaFoldDB" id="A0A0F4PX80"/>
<accession>A0A0F4PX80</accession>
<evidence type="ECO:0000313" key="2">
    <source>
        <dbReference type="EMBL" id="TMP88490.1"/>
    </source>
</evidence>
<reference evidence="2 4" key="2">
    <citation type="submission" date="2017-12" db="EMBL/GenBank/DDBJ databases">
        <authorList>
            <person name="Paulsen S."/>
            <person name="Gram L.K."/>
        </authorList>
    </citation>
    <scope>NUCLEOTIDE SEQUENCE [LARGE SCALE GENOMIC DNA]</scope>
    <source>
        <strain evidence="2 4">S2897</strain>
    </source>
</reference>
<dbReference type="GeneID" id="58228566"/>
<dbReference type="EMBL" id="JXXZ01000007">
    <property type="protein sequence ID" value="KJY99714.1"/>
    <property type="molecule type" value="Genomic_DNA"/>
</dbReference>
<name>A0A0F4PX80_9GAMM</name>
<dbReference type="Proteomes" id="UP000033664">
    <property type="component" value="Unassembled WGS sequence"/>
</dbReference>
<organism evidence="1 3">
    <name type="scientific">Pseudoalteromonas ruthenica</name>
    <dbReference type="NCBI Taxonomy" id="151081"/>
    <lineage>
        <taxon>Bacteria</taxon>
        <taxon>Pseudomonadati</taxon>
        <taxon>Pseudomonadota</taxon>
        <taxon>Gammaproteobacteria</taxon>
        <taxon>Alteromonadales</taxon>
        <taxon>Pseudoalteromonadaceae</taxon>
        <taxon>Pseudoalteromonas</taxon>
    </lineage>
</organism>
<dbReference type="RefSeq" id="WP_022946522.1">
    <property type="nucleotide sequence ID" value="NZ_JXXY01000002.1"/>
</dbReference>
<dbReference type="EMBL" id="PNCG01000002">
    <property type="protein sequence ID" value="TMP88490.1"/>
    <property type="molecule type" value="Genomic_DNA"/>
</dbReference>
<proteinExistence type="predicted"/>
<reference evidence="4" key="3">
    <citation type="submission" date="2019-06" db="EMBL/GenBank/DDBJ databases">
        <title>Co-occurence of chitin degradation, pigmentation and bioactivity in marine Pseudoalteromonas.</title>
        <authorList>
            <person name="Sonnenschein E.C."/>
            <person name="Bech P.K."/>
        </authorList>
    </citation>
    <scope>NUCLEOTIDE SEQUENCE [LARGE SCALE GENOMIC DNA]</scope>
    <source>
        <strain evidence="4">S2897</strain>
    </source>
</reference>
<dbReference type="Proteomes" id="UP000305874">
    <property type="component" value="Unassembled WGS sequence"/>
</dbReference>
<protein>
    <submittedName>
        <fullName evidence="1">Uncharacterized protein</fullName>
    </submittedName>
</protein>
<dbReference type="PATRIC" id="fig|151081.8.peg.448"/>
<gene>
    <name evidence="2" type="ORF">CWC05_03415</name>
    <name evidence="1" type="ORF">TW72_08695</name>
</gene>
<sequence length="71" mass="8131">MNSLASVMPRLLNKQISVSQAAAHTKLSKREIYKALRMHDQSSSRGTLLKRRQQLLKQLNDVDIALAQHHR</sequence>
<evidence type="ECO:0000313" key="4">
    <source>
        <dbReference type="Proteomes" id="UP000305874"/>
    </source>
</evidence>
<evidence type="ECO:0000313" key="3">
    <source>
        <dbReference type="Proteomes" id="UP000033664"/>
    </source>
</evidence>
<reference evidence="1 3" key="1">
    <citation type="journal article" date="2015" name="BMC Genomics">
        <title>Genome mining reveals unlocked bioactive potential of marine Gram-negative bacteria.</title>
        <authorList>
            <person name="Machado H."/>
            <person name="Sonnenschein E.C."/>
            <person name="Melchiorsen J."/>
            <person name="Gram L."/>
        </authorList>
    </citation>
    <scope>NUCLEOTIDE SEQUENCE [LARGE SCALE GENOMIC DNA]</scope>
    <source>
        <strain evidence="1 3">S3137</strain>
    </source>
</reference>